<protein>
    <recommendedName>
        <fullName evidence="3">D-xylose 1-dehydrogenase (NADP(+), D-xylono-1,5-lactone-forming)</fullName>
        <ecNumber evidence="3">1.1.1.179</ecNumber>
    </recommendedName>
    <alternativeName>
        <fullName evidence="4">D-xylose-NADP dehydrogenase</fullName>
    </alternativeName>
</protein>
<sequence>MTTPTVVPSAESPNLWGRINLAKPKTAVPKAPNALRIGQLSAAKIAPASLLNPAKTLDNVEVVALAARDVTKAEEYAKLHGIPRTYTSYEALLADPEIDAVYIPLPNGLHHVWTKKAILAGKHVLLEKPAASNATQTADLVQLAKEKGIVLLEAFHYRFHPAGIYFQQIIREHVNLHGGDPRAVIKGIHTEISLPKIIGDDDIRFNWDLAGGALMDLGTYTVNAIHYFTGLDIDSVDSAEATTIPKDDRVDGKARATLTLKGTDAKAELVVSLVQPLLSFSSWWNLFPNVEVETEDKVFTFTMFALPHVYHTINILDKRTGKKEETIKAYQEGYSTYRYQLEAFVRAVKEKDGVEASKSTWVSGADSIETQRVIDEIYKKAGLPVRE</sequence>
<dbReference type="InterPro" id="IPR000683">
    <property type="entry name" value="Gfo/Idh/MocA-like_OxRdtase_N"/>
</dbReference>
<feature type="domain" description="Gfo/Idh/MocA-like oxidoreductase N-terminal" evidence="6">
    <location>
        <begin position="53"/>
        <end position="152"/>
    </location>
</feature>
<keyword evidence="9" id="KW-1185">Reference proteome</keyword>
<evidence type="ECO:0000313" key="9">
    <source>
        <dbReference type="Proteomes" id="UP000780801"/>
    </source>
</evidence>
<dbReference type="GO" id="GO:0047837">
    <property type="term" value="F:D-xylose 1-dehydrogenase (NADP+) activity"/>
    <property type="evidence" value="ECO:0007669"/>
    <property type="project" value="UniProtKB-EC"/>
</dbReference>
<dbReference type="Proteomes" id="UP000780801">
    <property type="component" value="Unassembled WGS sequence"/>
</dbReference>
<evidence type="ECO:0000259" key="6">
    <source>
        <dbReference type="Pfam" id="PF01408"/>
    </source>
</evidence>
<dbReference type="GO" id="GO:0000166">
    <property type="term" value="F:nucleotide binding"/>
    <property type="evidence" value="ECO:0007669"/>
    <property type="project" value="InterPro"/>
</dbReference>
<dbReference type="InterPro" id="IPR050984">
    <property type="entry name" value="Gfo/Idh/MocA_domain"/>
</dbReference>
<dbReference type="PANTHER" id="PTHR22604:SF105">
    <property type="entry name" value="TRANS-1,2-DIHYDROBENZENE-1,2-DIOL DEHYDROGENASE"/>
    <property type="match status" value="1"/>
</dbReference>
<dbReference type="Pfam" id="PF01408">
    <property type="entry name" value="GFO_IDH_MocA"/>
    <property type="match status" value="1"/>
</dbReference>
<evidence type="ECO:0000256" key="2">
    <source>
        <dbReference type="ARBA" id="ARBA00023002"/>
    </source>
</evidence>
<dbReference type="Gene3D" id="3.30.360.10">
    <property type="entry name" value="Dihydrodipicolinate Reductase, domain 2"/>
    <property type="match status" value="1"/>
</dbReference>
<dbReference type="SUPFAM" id="SSF55347">
    <property type="entry name" value="Glyceraldehyde-3-phosphate dehydrogenase-like, C-terminal domain"/>
    <property type="match status" value="1"/>
</dbReference>
<dbReference type="InterPro" id="IPR036291">
    <property type="entry name" value="NAD(P)-bd_dom_sf"/>
</dbReference>
<dbReference type="AlphaFoldDB" id="A0A9P6FXC9"/>
<dbReference type="PANTHER" id="PTHR22604">
    <property type="entry name" value="OXIDOREDUCTASES"/>
    <property type="match status" value="1"/>
</dbReference>
<evidence type="ECO:0000259" key="7">
    <source>
        <dbReference type="Pfam" id="PF22725"/>
    </source>
</evidence>
<evidence type="ECO:0000256" key="3">
    <source>
        <dbReference type="ARBA" id="ARBA00038984"/>
    </source>
</evidence>
<accession>A0A9P6FXC9</accession>
<gene>
    <name evidence="8" type="ORF">BGW38_010031</name>
</gene>
<evidence type="ECO:0000256" key="1">
    <source>
        <dbReference type="ARBA" id="ARBA00010928"/>
    </source>
</evidence>
<dbReference type="Gene3D" id="3.40.50.720">
    <property type="entry name" value="NAD(P)-binding Rossmann-like Domain"/>
    <property type="match status" value="1"/>
</dbReference>
<proteinExistence type="inferred from homology"/>
<dbReference type="Pfam" id="PF22725">
    <property type="entry name" value="GFO_IDH_MocA_C3"/>
    <property type="match status" value="1"/>
</dbReference>
<dbReference type="SUPFAM" id="SSF51735">
    <property type="entry name" value="NAD(P)-binding Rossmann-fold domains"/>
    <property type="match status" value="1"/>
</dbReference>
<evidence type="ECO:0000256" key="5">
    <source>
        <dbReference type="ARBA" id="ARBA00049233"/>
    </source>
</evidence>
<dbReference type="InterPro" id="IPR055170">
    <property type="entry name" value="GFO_IDH_MocA-like_dom"/>
</dbReference>
<evidence type="ECO:0000256" key="4">
    <source>
        <dbReference type="ARBA" id="ARBA00042988"/>
    </source>
</evidence>
<keyword evidence="2" id="KW-0560">Oxidoreductase</keyword>
<comment type="catalytic activity">
    <reaction evidence="5">
        <text>D-xylose + NADP(+) = D-xylono-1,5-lactone + NADPH + H(+)</text>
        <dbReference type="Rhea" id="RHEA:22000"/>
        <dbReference type="ChEBI" id="CHEBI:15378"/>
        <dbReference type="ChEBI" id="CHEBI:15867"/>
        <dbReference type="ChEBI" id="CHEBI:53455"/>
        <dbReference type="ChEBI" id="CHEBI:57783"/>
        <dbReference type="ChEBI" id="CHEBI:58349"/>
        <dbReference type="EC" id="1.1.1.179"/>
    </reaction>
</comment>
<dbReference type="EMBL" id="JAABOA010000777">
    <property type="protein sequence ID" value="KAF9583202.1"/>
    <property type="molecule type" value="Genomic_DNA"/>
</dbReference>
<feature type="domain" description="GFO/IDH/MocA-like oxidoreductase" evidence="7">
    <location>
        <begin position="199"/>
        <end position="274"/>
    </location>
</feature>
<organism evidence="8 9">
    <name type="scientific">Lunasporangiospora selenospora</name>
    <dbReference type="NCBI Taxonomy" id="979761"/>
    <lineage>
        <taxon>Eukaryota</taxon>
        <taxon>Fungi</taxon>
        <taxon>Fungi incertae sedis</taxon>
        <taxon>Mucoromycota</taxon>
        <taxon>Mortierellomycotina</taxon>
        <taxon>Mortierellomycetes</taxon>
        <taxon>Mortierellales</taxon>
        <taxon>Mortierellaceae</taxon>
        <taxon>Lunasporangiospora</taxon>
    </lineage>
</organism>
<comment type="caution">
    <text evidence="8">The sequence shown here is derived from an EMBL/GenBank/DDBJ whole genome shotgun (WGS) entry which is preliminary data.</text>
</comment>
<dbReference type="EC" id="1.1.1.179" evidence="3"/>
<name>A0A9P6FXC9_9FUNG</name>
<reference evidence="8" key="1">
    <citation type="journal article" date="2020" name="Fungal Divers.">
        <title>Resolving the Mortierellaceae phylogeny through synthesis of multi-gene phylogenetics and phylogenomics.</title>
        <authorList>
            <person name="Vandepol N."/>
            <person name="Liber J."/>
            <person name="Desiro A."/>
            <person name="Na H."/>
            <person name="Kennedy M."/>
            <person name="Barry K."/>
            <person name="Grigoriev I.V."/>
            <person name="Miller A.N."/>
            <person name="O'Donnell K."/>
            <person name="Stajich J.E."/>
            <person name="Bonito G."/>
        </authorList>
    </citation>
    <scope>NUCLEOTIDE SEQUENCE</scope>
    <source>
        <strain evidence="8">KOD1015</strain>
    </source>
</reference>
<dbReference type="OrthoDB" id="2129491at2759"/>
<comment type="similarity">
    <text evidence="1">Belongs to the Gfo/Idh/MocA family.</text>
</comment>
<evidence type="ECO:0000313" key="8">
    <source>
        <dbReference type="EMBL" id="KAF9583202.1"/>
    </source>
</evidence>